<dbReference type="EMBL" id="RXIR01000007">
    <property type="protein sequence ID" value="TVS29091.1"/>
    <property type="molecule type" value="Genomic_DNA"/>
</dbReference>
<proteinExistence type="predicted"/>
<name>A0A6C1TXM9_9CORY</name>
<dbReference type="Pfam" id="PF20550">
    <property type="entry name" value="DUF6764"/>
    <property type="match status" value="1"/>
</dbReference>
<evidence type="ECO:0008006" key="4">
    <source>
        <dbReference type="Google" id="ProtNLM"/>
    </source>
</evidence>
<dbReference type="OrthoDB" id="4377432at2"/>
<dbReference type="InterPro" id="IPR046652">
    <property type="entry name" value="DUF6764"/>
</dbReference>
<reference evidence="2 3" key="1">
    <citation type="submission" date="2018-12" db="EMBL/GenBank/DDBJ databases">
        <title>Corynebacterium sanguinis sp. nov., a clinically-associated and environmental corynebacterium.</title>
        <authorList>
            <person name="Gonzales-Siles L."/>
            <person name="Jaen-Luchoro D."/>
            <person name="Cardew S."/>
            <person name="Inganas E."/>
            <person name="Ohlen M."/>
            <person name="Jensie-Markopolous S."/>
            <person name="Pinyeiro-Iglesias B."/>
            <person name="Molin K."/>
            <person name="Skovbjerg S."/>
            <person name="Svensson-Stadler L."/>
            <person name="Funke G."/>
            <person name="Moore E.R.B."/>
        </authorList>
    </citation>
    <scope>NUCLEOTIDE SEQUENCE [LARGE SCALE GENOMIC DNA]</scope>
    <source>
        <strain evidence="2 3">58734</strain>
    </source>
</reference>
<evidence type="ECO:0000313" key="2">
    <source>
        <dbReference type="EMBL" id="TVS29091.1"/>
    </source>
</evidence>
<feature type="signal peptide" evidence="1">
    <location>
        <begin position="1"/>
        <end position="30"/>
    </location>
</feature>
<dbReference type="Proteomes" id="UP000336646">
    <property type="component" value="Unassembled WGS sequence"/>
</dbReference>
<protein>
    <recommendedName>
        <fullName evidence="4">Secreted protein</fullName>
    </recommendedName>
</protein>
<evidence type="ECO:0000256" key="1">
    <source>
        <dbReference type="SAM" id="SignalP"/>
    </source>
</evidence>
<accession>A0A6C1TXM9</accession>
<evidence type="ECO:0000313" key="3">
    <source>
        <dbReference type="Proteomes" id="UP000336646"/>
    </source>
</evidence>
<sequence length="171" mass="16485">MSITSSVRRASISLAVAAGAAALGIGTAAAAPAPSPIPQPTLGNVQFAGALPEQIATNGNAAATAANAIALGVSVDGGRAVANATNFSGPAAIAVGPASHAEAWGVNPGLAIAVAGPNSTVRVSGTEPTQCSGEWGLAGDFQTLTGCVVYMTPNGAVNVPLDSRPLLSSSR</sequence>
<organism evidence="2 3">
    <name type="scientific">Corynebacterium sanguinis</name>
    <dbReference type="NCBI Taxonomy" id="2594913"/>
    <lineage>
        <taxon>Bacteria</taxon>
        <taxon>Bacillati</taxon>
        <taxon>Actinomycetota</taxon>
        <taxon>Actinomycetes</taxon>
        <taxon>Mycobacteriales</taxon>
        <taxon>Corynebacteriaceae</taxon>
        <taxon>Corynebacterium</taxon>
    </lineage>
</organism>
<dbReference type="RefSeq" id="WP_144689653.1">
    <property type="nucleotide sequence ID" value="NZ_JALXKV010000013.1"/>
</dbReference>
<dbReference type="AlphaFoldDB" id="A0A6C1TXM9"/>
<gene>
    <name evidence="2" type="ORF">EKI59_04575</name>
</gene>
<keyword evidence="1" id="KW-0732">Signal</keyword>
<comment type="caution">
    <text evidence="2">The sequence shown here is derived from an EMBL/GenBank/DDBJ whole genome shotgun (WGS) entry which is preliminary data.</text>
</comment>
<feature type="chain" id="PRO_5025573759" description="Secreted protein" evidence="1">
    <location>
        <begin position="31"/>
        <end position="171"/>
    </location>
</feature>